<dbReference type="EMBL" id="QRFF01000002">
    <property type="protein sequence ID" value="KAA3503392.1"/>
    <property type="molecule type" value="Genomic_DNA"/>
</dbReference>
<evidence type="ECO:0000313" key="3">
    <source>
        <dbReference type="Proteomes" id="UP000473658"/>
    </source>
</evidence>
<gene>
    <name evidence="2" type="ORF">DXM27_09950</name>
</gene>
<dbReference type="Proteomes" id="UP000473658">
    <property type="component" value="Unassembled WGS sequence"/>
</dbReference>
<name>A0AA88F2J5_RHIRH</name>
<evidence type="ECO:0000256" key="1">
    <source>
        <dbReference type="SAM" id="MobiDB-lite"/>
    </source>
</evidence>
<comment type="caution">
    <text evidence="2">The sequence shown here is derived from an EMBL/GenBank/DDBJ whole genome shotgun (WGS) entry which is preliminary data.</text>
</comment>
<accession>A0AA88F2J5</accession>
<sequence length="175" mass="19391">MTTSDNCDPVLYSAWPERPAYVGDDMPDTAPETKSRADKPAAEDAARNGELRQMLNEMTEEMRDQFHLYRTLRQESEAALLGAADDAPGKQARADVKASTDQLSLIVRTLERIDALQRVLADEREALAGQDETDTEDYEAAVAHFLKRIDELADQKCRAKLEAMLTPVAPGEPDA</sequence>
<proteinExistence type="predicted"/>
<organism evidence="2 3">
    <name type="scientific">Rhizobium rhizogenes</name>
    <name type="common">Agrobacterium rhizogenes</name>
    <dbReference type="NCBI Taxonomy" id="359"/>
    <lineage>
        <taxon>Bacteria</taxon>
        <taxon>Pseudomonadati</taxon>
        <taxon>Pseudomonadota</taxon>
        <taxon>Alphaproteobacteria</taxon>
        <taxon>Hyphomicrobiales</taxon>
        <taxon>Rhizobiaceae</taxon>
        <taxon>Rhizobium/Agrobacterium group</taxon>
        <taxon>Rhizobium</taxon>
    </lineage>
</organism>
<reference evidence="2 3" key="1">
    <citation type="submission" date="2018-08" db="EMBL/GenBank/DDBJ databases">
        <title>Crown Gall in kiwifruit.</title>
        <authorList>
            <person name="Visnovsky S.B."/>
            <person name="Pitman A.R."/>
        </authorList>
    </citation>
    <scope>NUCLEOTIDE SEQUENCE [LARGE SCALE GENOMIC DNA]</scope>
    <source>
        <strain evidence="2 3">SBV_302_78_2</strain>
    </source>
</reference>
<evidence type="ECO:0000313" key="2">
    <source>
        <dbReference type="EMBL" id="KAA3503392.1"/>
    </source>
</evidence>
<feature type="region of interest" description="Disordered" evidence="1">
    <location>
        <begin position="18"/>
        <end position="47"/>
    </location>
</feature>
<dbReference type="AlphaFoldDB" id="A0AA88F2J5"/>
<dbReference type="RefSeq" id="WP_149898886.1">
    <property type="nucleotide sequence ID" value="NZ_QRFF01000002.1"/>
</dbReference>
<protein>
    <submittedName>
        <fullName evidence="2">Uncharacterized protein</fullName>
    </submittedName>
</protein>
<feature type="compositionally biased region" description="Basic and acidic residues" evidence="1">
    <location>
        <begin position="31"/>
        <end position="47"/>
    </location>
</feature>